<evidence type="ECO:0000256" key="1">
    <source>
        <dbReference type="ARBA" id="ARBA00004651"/>
    </source>
</evidence>
<evidence type="ECO:0000256" key="9">
    <source>
        <dbReference type="ARBA" id="ARBA00049940"/>
    </source>
</evidence>
<comment type="activity regulation">
    <text evidence="10">Na(+) is not transported, but it plays an essential structural role and its presence is essential for fluoride channel function.</text>
</comment>
<keyword evidence="2 10" id="KW-1003">Cell membrane</keyword>
<proteinExistence type="inferred from homology"/>
<evidence type="ECO:0000256" key="10">
    <source>
        <dbReference type="HAMAP-Rule" id="MF_00454"/>
    </source>
</evidence>
<dbReference type="RefSeq" id="WP_173221589.1">
    <property type="nucleotide sequence ID" value="NZ_CP048104.1"/>
</dbReference>
<feature type="binding site" evidence="10">
    <location>
        <position position="75"/>
    </location>
    <ligand>
        <name>Na(+)</name>
        <dbReference type="ChEBI" id="CHEBI:29101"/>
        <note>structural</note>
    </ligand>
</feature>
<feature type="transmembrane region" description="Helical" evidence="10">
    <location>
        <begin position="32"/>
        <end position="50"/>
    </location>
</feature>
<evidence type="ECO:0000313" key="11">
    <source>
        <dbReference type="EMBL" id="QKG84158.1"/>
    </source>
</evidence>
<dbReference type="GO" id="GO:0062054">
    <property type="term" value="F:fluoride channel activity"/>
    <property type="evidence" value="ECO:0007669"/>
    <property type="project" value="UniProtKB-UniRule"/>
</dbReference>
<protein>
    <recommendedName>
        <fullName evidence="10">Fluoride-specific ion channel FluC</fullName>
    </recommendedName>
</protein>
<evidence type="ECO:0000256" key="5">
    <source>
        <dbReference type="ARBA" id="ARBA00023136"/>
    </source>
</evidence>
<dbReference type="GO" id="GO:0140114">
    <property type="term" value="P:cellular detoxification of fluoride"/>
    <property type="evidence" value="ECO:0007669"/>
    <property type="project" value="UniProtKB-UniRule"/>
</dbReference>
<keyword evidence="10" id="KW-0479">Metal-binding</keyword>
<reference evidence="11 12" key="1">
    <citation type="submission" date="2020-01" db="EMBL/GenBank/DDBJ databases">
        <authorList>
            <person name="Gulvik C.A."/>
            <person name="Batra D.G."/>
        </authorList>
    </citation>
    <scope>NUCLEOTIDE SEQUENCE [LARGE SCALE GENOMIC DNA]</scope>
    <source>
        <strain evidence="11 12">W9323</strain>
    </source>
</reference>
<dbReference type="EMBL" id="CP048104">
    <property type="protein sequence ID" value="QKG84158.1"/>
    <property type="molecule type" value="Genomic_DNA"/>
</dbReference>
<keyword evidence="6 10" id="KW-0407">Ion channel</keyword>
<dbReference type="Proteomes" id="UP000503088">
    <property type="component" value="Chromosome"/>
</dbReference>
<evidence type="ECO:0000256" key="8">
    <source>
        <dbReference type="ARBA" id="ARBA00035585"/>
    </source>
</evidence>
<evidence type="ECO:0000256" key="2">
    <source>
        <dbReference type="ARBA" id="ARBA00022475"/>
    </source>
</evidence>
<dbReference type="KEGG" id="kpul:GXN76_06505"/>
<evidence type="ECO:0000313" key="12">
    <source>
        <dbReference type="Proteomes" id="UP000503088"/>
    </source>
</evidence>
<dbReference type="GO" id="GO:0005886">
    <property type="term" value="C:plasma membrane"/>
    <property type="evidence" value="ECO:0007669"/>
    <property type="project" value="UniProtKB-SubCell"/>
</dbReference>
<keyword evidence="10" id="KW-0813">Transport</keyword>
<keyword evidence="4 10" id="KW-1133">Transmembrane helix</keyword>
<comment type="subcellular location">
    <subcellularLocation>
        <location evidence="1 10">Cell membrane</location>
        <topology evidence="1 10">Multi-pass membrane protein</topology>
    </subcellularLocation>
</comment>
<accession>A0A7D4CLX5</accession>
<keyword evidence="10" id="KW-0406">Ion transport</keyword>
<name>A0A7D4CLX5_9BACL</name>
<evidence type="ECO:0000256" key="6">
    <source>
        <dbReference type="ARBA" id="ARBA00023303"/>
    </source>
</evidence>
<comment type="function">
    <text evidence="9 10">Fluoride-specific ion channel. Important for reducing fluoride concentration in the cell, thus reducing its toxicity.</text>
</comment>
<comment type="catalytic activity">
    <reaction evidence="8">
        <text>fluoride(in) = fluoride(out)</text>
        <dbReference type="Rhea" id="RHEA:76159"/>
        <dbReference type="ChEBI" id="CHEBI:17051"/>
    </reaction>
    <physiologicalReaction direction="left-to-right" evidence="8">
        <dbReference type="Rhea" id="RHEA:76160"/>
    </physiologicalReaction>
</comment>
<dbReference type="HAMAP" id="MF_00454">
    <property type="entry name" value="FluC"/>
    <property type="match status" value="1"/>
</dbReference>
<feature type="binding site" evidence="10">
    <location>
        <position position="72"/>
    </location>
    <ligand>
        <name>Na(+)</name>
        <dbReference type="ChEBI" id="CHEBI:29101"/>
        <note>structural</note>
    </ligand>
</feature>
<comment type="similarity">
    <text evidence="7 10">Belongs to the fluoride channel Fluc/FEX (TC 1.A.43) family.</text>
</comment>
<sequence>MNYWIVGIAGMAGALLRHYTSLFFEPLPADSFPVGTLLVNYIGSFILSWLNGKAGTLITPRLQLAIGTGLIGSFTTFSTFSIETIQLWEQDLWGKAVLYVLFSIWGGWLLASAGWKVSQLSDRDKREGEKR</sequence>
<evidence type="ECO:0000256" key="3">
    <source>
        <dbReference type="ARBA" id="ARBA00022692"/>
    </source>
</evidence>
<feature type="transmembrane region" description="Helical" evidence="10">
    <location>
        <begin position="92"/>
        <end position="115"/>
    </location>
</feature>
<feature type="transmembrane region" description="Helical" evidence="10">
    <location>
        <begin position="62"/>
        <end position="80"/>
    </location>
</feature>
<dbReference type="PANTHER" id="PTHR28259">
    <property type="entry name" value="FLUORIDE EXPORT PROTEIN 1-RELATED"/>
    <property type="match status" value="1"/>
</dbReference>
<keyword evidence="3 10" id="KW-0812">Transmembrane</keyword>
<evidence type="ECO:0000256" key="4">
    <source>
        <dbReference type="ARBA" id="ARBA00022989"/>
    </source>
</evidence>
<dbReference type="Pfam" id="PF02537">
    <property type="entry name" value="CRCB"/>
    <property type="match status" value="1"/>
</dbReference>
<dbReference type="PANTHER" id="PTHR28259:SF1">
    <property type="entry name" value="FLUORIDE EXPORT PROTEIN 1-RELATED"/>
    <property type="match status" value="1"/>
</dbReference>
<evidence type="ECO:0000256" key="7">
    <source>
        <dbReference type="ARBA" id="ARBA00035120"/>
    </source>
</evidence>
<keyword evidence="12" id="KW-1185">Reference proteome</keyword>
<organism evidence="11 12">
    <name type="scientific">Kroppenstedtia pulmonis</name>
    <dbReference type="NCBI Taxonomy" id="1380685"/>
    <lineage>
        <taxon>Bacteria</taxon>
        <taxon>Bacillati</taxon>
        <taxon>Bacillota</taxon>
        <taxon>Bacilli</taxon>
        <taxon>Bacillales</taxon>
        <taxon>Thermoactinomycetaceae</taxon>
        <taxon>Kroppenstedtia</taxon>
    </lineage>
</organism>
<dbReference type="AlphaFoldDB" id="A0A7D4CLX5"/>
<gene>
    <name evidence="10 11" type="primary">crcB</name>
    <name evidence="10" type="synonym">fluC</name>
    <name evidence="11" type="ORF">GXN76_06505</name>
</gene>
<keyword evidence="10" id="KW-0915">Sodium</keyword>
<dbReference type="GO" id="GO:0046872">
    <property type="term" value="F:metal ion binding"/>
    <property type="evidence" value="ECO:0007669"/>
    <property type="project" value="UniProtKB-KW"/>
</dbReference>
<dbReference type="NCBIfam" id="TIGR00494">
    <property type="entry name" value="crcB"/>
    <property type="match status" value="1"/>
</dbReference>
<keyword evidence="5 10" id="KW-0472">Membrane</keyword>
<dbReference type="InterPro" id="IPR003691">
    <property type="entry name" value="FluC"/>
</dbReference>